<keyword evidence="8" id="KW-0540">Nuclease</keyword>
<keyword evidence="11" id="KW-0269">Exonuclease</keyword>
<evidence type="ECO:0000259" key="16">
    <source>
        <dbReference type="SMART" id="SM00955"/>
    </source>
</evidence>
<keyword evidence="9 17" id="KW-0378">Hydrolase</keyword>
<dbReference type="FunFam" id="2.40.50.700:FF:000004">
    <property type="entry name" value="Exosome complex exonuclease RRP44 homolog A"/>
    <property type="match status" value="1"/>
</dbReference>
<evidence type="ECO:0000313" key="17">
    <source>
        <dbReference type="EMBL" id="CAE1232343.1"/>
    </source>
</evidence>
<protein>
    <recommendedName>
        <fullName evidence="6">DIS3-like exonuclease 1</fullName>
        <ecNumber evidence="5">3.1.13.1</ecNumber>
    </recommendedName>
</protein>
<evidence type="ECO:0000256" key="1">
    <source>
        <dbReference type="ARBA" id="ARBA00001849"/>
    </source>
</evidence>
<dbReference type="Gene3D" id="2.40.50.140">
    <property type="entry name" value="Nucleic acid-binding proteins"/>
    <property type="match status" value="1"/>
</dbReference>
<evidence type="ECO:0000256" key="10">
    <source>
        <dbReference type="ARBA" id="ARBA00022835"/>
    </source>
</evidence>
<gene>
    <name evidence="17" type="ORF">SPHA_18521</name>
</gene>
<comment type="cofactor">
    <cofactor evidence="2">
        <name>Mg(2+)</name>
        <dbReference type="ChEBI" id="CHEBI:18420"/>
    </cofactor>
</comment>
<evidence type="ECO:0000256" key="14">
    <source>
        <dbReference type="RuleBase" id="RU003901"/>
    </source>
</evidence>
<evidence type="ECO:0000256" key="8">
    <source>
        <dbReference type="ARBA" id="ARBA00022722"/>
    </source>
</evidence>
<evidence type="ECO:0000256" key="3">
    <source>
        <dbReference type="ARBA" id="ARBA00004496"/>
    </source>
</evidence>
<feature type="region of interest" description="Disordered" evidence="15">
    <location>
        <begin position="323"/>
        <end position="345"/>
    </location>
</feature>
<dbReference type="GO" id="GO:0019899">
    <property type="term" value="F:enzyme binding"/>
    <property type="evidence" value="ECO:0007669"/>
    <property type="project" value="UniProtKB-ARBA"/>
</dbReference>
<sequence>MTIEEEICEEQKTSPVAGLASVSRVNRQLRLKTNRKGSVVSVVRELYLRNDVPCRSSLCSSSCDLNRDKDTLLPIDVSHYVIPDCQIARDYMEIWEMPDIRGIIFPQTVYNSVQYEGTNRQMKRLKNLLGDPRKGSILFYNEFHQSVYCERQPGEEASKWQTRCCYQVAKWFYHHLEGQKPIIMVTHDLTMVEELGYKTLNVFVLTMEDYLESFWQDIPGTMDLFESLKASLDVKQKGTEYLGYLPTDVLEAGIKSGRLIKGFLNVNKYDAQREAFLQRSGSSETKHDDSDILIHGMAHRNRAIHGDIVVVELLPQSEWRGQSLNLKDNNDGAEEEEPDTSSVMPNGKVVGILQRNCLDYAASLASEENNEVESQKSLRRADRVLVIPWDYRIPKIRICTRQIDTLKDQRFVVRIDSWELGSQYPNGHFVRTLGAVGDPETEIATVLVENNIIVGNFSDMQLQELPKVKPDHPWCVPEEEISKRRDLRESHLVFSIDPKGCEDVDDTLSVKYLSNGNIELGVHIADVTYFVKERSLTDLEAKTRASTVYLADRRYDMLPSVLSSNLCSLISGADRCAVSVIWEMDSDFNVLDVWYGRTLIKSRYKLFYEMAQAIFDGKMEEEIIAEIPELTEIEDQKLAHKRVVELREAICTLMQISRTLKANRKQRGALELDGMETRALINQDKNIDDIILSEHLEIHDTVAECMILANHWVARKISSSFPNHSLLRHHPLPRQEFFDNLVACASSQGFTIDTSSSKALADSLDKCVDANDVFMNRLLRMMAVQAMSQAAYFSTGSINRDQFFHYGLALDVYTHFTSPIRRYADILVHRQLLAAIGTKDDGGLTLLNNQELQDLCDHMNQKHRAAQNAQRDSQEMFQAFFFRDRSADSDIFVADAIVVQLRANGVVVFLPRYGLKAPVYVKNKEGKVLHIPAGKEVAEWTHGAVTRGENHVTVISRIGKQLCFTLFQHITVKISLEPVFAHKPNVRLELVSNKSLLHFVNAESSRPKSPPKDLFKAETSNIVENSKDADSENSLQKLSKEYGQSTVENSLYHIFESFQEMGLMPA</sequence>
<reference evidence="17" key="1">
    <citation type="submission" date="2021-01" db="EMBL/GenBank/DDBJ databases">
        <authorList>
            <person name="Li R."/>
            <person name="Bekaert M."/>
        </authorList>
    </citation>
    <scope>NUCLEOTIDE SEQUENCE</scope>
    <source>
        <strain evidence="17">Farmed</strain>
    </source>
</reference>
<dbReference type="OrthoDB" id="372421at2759"/>
<dbReference type="EMBL" id="CAHIKZ030000668">
    <property type="protein sequence ID" value="CAE1232343.1"/>
    <property type="molecule type" value="Genomic_DNA"/>
</dbReference>
<comment type="subcellular location">
    <subcellularLocation>
        <location evidence="3">Cytoplasm</location>
    </subcellularLocation>
</comment>
<dbReference type="Gene3D" id="2.40.50.700">
    <property type="match status" value="1"/>
</dbReference>
<comment type="catalytic activity">
    <reaction evidence="1">
        <text>Exonucleolytic cleavage in the 3'- to 5'-direction to yield nucleoside 5'-phosphates.</text>
        <dbReference type="EC" id="3.1.13.1"/>
    </reaction>
</comment>
<dbReference type="Gene3D" id="2.40.50.690">
    <property type="match status" value="1"/>
</dbReference>
<dbReference type="GO" id="GO:0010467">
    <property type="term" value="P:gene expression"/>
    <property type="evidence" value="ECO:0007669"/>
    <property type="project" value="UniProtKB-ARBA"/>
</dbReference>
<dbReference type="Pfam" id="PF00773">
    <property type="entry name" value="RNB"/>
    <property type="match status" value="1"/>
</dbReference>
<dbReference type="InterPro" id="IPR041505">
    <property type="entry name" value="Dis3_CSD2"/>
</dbReference>
<evidence type="ECO:0000256" key="2">
    <source>
        <dbReference type="ARBA" id="ARBA00001946"/>
    </source>
</evidence>
<evidence type="ECO:0000313" key="18">
    <source>
        <dbReference type="Proteomes" id="UP000597762"/>
    </source>
</evidence>
<dbReference type="PROSITE" id="PS01175">
    <property type="entry name" value="RIBONUCLEASE_II"/>
    <property type="match status" value="1"/>
</dbReference>
<dbReference type="InterPro" id="IPR050180">
    <property type="entry name" value="RNR_Ribonuclease"/>
</dbReference>
<organism evidence="17 18">
    <name type="scientific">Acanthosepion pharaonis</name>
    <name type="common">Pharaoh cuttlefish</name>
    <name type="synonym">Sepia pharaonis</name>
    <dbReference type="NCBI Taxonomy" id="158019"/>
    <lineage>
        <taxon>Eukaryota</taxon>
        <taxon>Metazoa</taxon>
        <taxon>Spiralia</taxon>
        <taxon>Lophotrochozoa</taxon>
        <taxon>Mollusca</taxon>
        <taxon>Cephalopoda</taxon>
        <taxon>Coleoidea</taxon>
        <taxon>Decapodiformes</taxon>
        <taxon>Sepiida</taxon>
        <taxon>Sepiina</taxon>
        <taxon>Sepiidae</taxon>
        <taxon>Acanthosepion</taxon>
    </lineage>
</organism>
<keyword evidence="18" id="KW-1185">Reference proteome</keyword>
<dbReference type="GO" id="GO:0003723">
    <property type="term" value="F:RNA binding"/>
    <property type="evidence" value="ECO:0007669"/>
    <property type="project" value="UniProtKB-KW"/>
</dbReference>
<keyword evidence="10" id="KW-0271">Exosome</keyword>
<comment type="similarity">
    <text evidence="4 14">Belongs to the RNR ribonuclease family.</text>
</comment>
<dbReference type="CDD" id="cd09862">
    <property type="entry name" value="PIN_Rrp44-like"/>
    <property type="match status" value="1"/>
</dbReference>
<dbReference type="GO" id="GO:0008859">
    <property type="term" value="F:exoribonuclease II activity"/>
    <property type="evidence" value="ECO:0007669"/>
    <property type="project" value="UniProtKB-EC"/>
</dbReference>
<dbReference type="EC" id="3.1.13.1" evidence="5"/>
<keyword evidence="12" id="KW-0460">Magnesium</keyword>
<evidence type="ECO:0000256" key="15">
    <source>
        <dbReference type="SAM" id="MobiDB-lite"/>
    </source>
</evidence>
<evidence type="ECO:0000256" key="11">
    <source>
        <dbReference type="ARBA" id="ARBA00022839"/>
    </source>
</evidence>
<keyword evidence="7" id="KW-0963">Cytoplasm</keyword>
<dbReference type="AlphaFoldDB" id="A0A812BMZ7"/>
<dbReference type="PANTHER" id="PTHR23355">
    <property type="entry name" value="RIBONUCLEASE"/>
    <property type="match status" value="1"/>
</dbReference>
<accession>A0A812BMZ7</accession>
<dbReference type="GO" id="GO:0000177">
    <property type="term" value="C:cytoplasmic exosome (RNase complex)"/>
    <property type="evidence" value="ECO:0007669"/>
    <property type="project" value="TreeGrafter"/>
</dbReference>
<evidence type="ECO:0000256" key="13">
    <source>
        <dbReference type="ARBA" id="ARBA00022884"/>
    </source>
</evidence>
<dbReference type="InterPro" id="IPR022966">
    <property type="entry name" value="RNase_II/R_CS"/>
</dbReference>
<feature type="domain" description="RNB" evidence="16">
    <location>
        <begin position="484"/>
        <end position="838"/>
    </location>
</feature>
<dbReference type="Pfam" id="PF17216">
    <property type="entry name" value="Rrp44_CSD1"/>
    <property type="match status" value="1"/>
</dbReference>
<dbReference type="GO" id="GO:0006402">
    <property type="term" value="P:mRNA catabolic process"/>
    <property type="evidence" value="ECO:0007669"/>
    <property type="project" value="TreeGrafter"/>
</dbReference>
<dbReference type="InterPro" id="IPR033771">
    <property type="entry name" value="Rrp44_CSD1"/>
</dbReference>
<keyword evidence="13" id="KW-0694">RNA-binding</keyword>
<dbReference type="PANTHER" id="PTHR23355:SF30">
    <property type="entry name" value="DIS3-LIKE EXONUCLEASE 1"/>
    <property type="match status" value="1"/>
</dbReference>
<evidence type="ECO:0000256" key="7">
    <source>
        <dbReference type="ARBA" id="ARBA00022490"/>
    </source>
</evidence>
<dbReference type="SUPFAM" id="SSF50249">
    <property type="entry name" value="Nucleic acid-binding proteins"/>
    <property type="match status" value="3"/>
</dbReference>
<comment type="caution">
    <text evidence="17">The sequence shown here is derived from an EMBL/GenBank/DDBJ whole genome shotgun (WGS) entry which is preliminary data.</text>
</comment>
<dbReference type="InterPro" id="IPR001900">
    <property type="entry name" value="RNase_II/R"/>
</dbReference>
<evidence type="ECO:0000256" key="9">
    <source>
        <dbReference type="ARBA" id="ARBA00022801"/>
    </source>
</evidence>
<evidence type="ECO:0000256" key="4">
    <source>
        <dbReference type="ARBA" id="ARBA00005785"/>
    </source>
</evidence>
<dbReference type="Pfam" id="PF17849">
    <property type="entry name" value="OB_Dis3"/>
    <property type="match status" value="1"/>
</dbReference>
<dbReference type="InterPro" id="IPR012340">
    <property type="entry name" value="NA-bd_OB-fold"/>
</dbReference>
<dbReference type="FunFam" id="3.40.50.1010:FF:000021">
    <property type="entry name" value="DIS3-like exonuclease 1 isoform X1"/>
    <property type="match status" value="1"/>
</dbReference>
<evidence type="ECO:0000256" key="6">
    <source>
        <dbReference type="ARBA" id="ARBA00016366"/>
    </source>
</evidence>
<name>A0A812BMZ7_ACAPH</name>
<proteinExistence type="inferred from homology"/>
<dbReference type="SMART" id="SM00955">
    <property type="entry name" value="RNB"/>
    <property type="match status" value="1"/>
</dbReference>
<evidence type="ECO:0000256" key="12">
    <source>
        <dbReference type="ARBA" id="ARBA00022842"/>
    </source>
</evidence>
<dbReference type="Proteomes" id="UP000597762">
    <property type="component" value="Unassembled WGS sequence"/>
</dbReference>
<evidence type="ECO:0000256" key="5">
    <source>
        <dbReference type="ARBA" id="ARBA00012163"/>
    </source>
</evidence>
<dbReference type="GO" id="GO:0016075">
    <property type="term" value="P:rRNA catabolic process"/>
    <property type="evidence" value="ECO:0007669"/>
    <property type="project" value="TreeGrafter"/>
</dbReference>
<dbReference type="Gene3D" id="3.40.50.1010">
    <property type="entry name" value="5'-nuclease"/>
    <property type="match status" value="1"/>
</dbReference>